<organism evidence="1 2">
    <name type="scientific">Altericroceibacterium indicum</name>
    <dbReference type="NCBI Taxonomy" id="374177"/>
    <lineage>
        <taxon>Bacteria</taxon>
        <taxon>Pseudomonadati</taxon>
        <taxon>Pseudomonadota</taxon>
        <taxon>Alphaproteobacteria</taxon>
        <taxon>Sphingomonadales</taxon>
        <taxon>Erythrobacteraceae</taxon>
        <taxon>Altericroceibacterium</taxon>
    </lineage>
</organism>
<dbReference type="AlphaFoldDB" id="A0A845A7P5"/>
<accession>A0A845A7P5</accession>
<protein>
    <submittedName>
        <fullName evidence="1">Uncharacterized protein</fullName>
    </submittedName>
</protein>
<comment type="caution">
    <text evidence="1">The sequence shown here is derived from an EMBL/GenBank/DDBJ whole genome shotgun (WGS) entry which is preliminary data.</text>
</comment>
<reference evidence="1 2" key="1">
    <citation type="submission" date="2019-12" db="EMBL/GenBank/DDBJ databases">
        <title>Genomic-based taxomic classification of the family Erythrobacteraceae.</title>
        <authorList>
            <person name="Xu L."/>
        </authorList>
    </citation>
    <scope>NUCLEOTIDE SEQUENCE [LARGE SCALE GENOMIC DNA]</scope>
    <source>
        <strain evidence="1 2">DSM 18604</strain>
    </source>
</reference>
<dbReference type="Proteomes" id="UP000460561">
    <property type="component" value="Unassembled WGS sequence"/>
</dbReference>
<proteinExistence type="predicted"/>
<gene>
    <name evidence="1" type="ORF">GRI39_02130</name>
</gene>
<dbReference type="EMBL" id="WTYQ01000001">
    <property type="protein sequence ID" value="MXP24845.1"/>
    <property type="molecule type" value="Genomic_DNA"/>
</dbReference>
<keyword evidence="2" id="KW-1185">Reference proteome</keyword>
<dbReference type="RefSeq" id="WP_160738040.1">
    <property type="nucleotide sequence ID" value="NZ_WTYQ01000001.1"/>
</dbReference>
<sequence>MSRAALTYGERQQRKIVVEGAIDVSKPVEGFYRIKLRSNGVYVGIRLWYGPPHDPVTGEEMDRSWRWQALANGEEIDLDRVWPVCARHPITEEEYHNYERRQRWARESAPETAFADPSRRHDPLTAMLPF</sequence>
<dbReference type="OrthoDB" id="7508062at2"/>
<name>A0A845A7P5_9SPHN</name>
<evidence type="ECO:0000313" key="2">
    <source>
        <dbReference type="Proteomes" id="UP000460561"/>
    </source>
</evidence>
<evidence type="ECO:0000313" key="1">
    <source>
        <dbReference type="EMBL" id="MXP24845.1"/>
    </source>
</evidence>